<gene>
    <name evidence="2" type="ORF">PSI23_09005</name>
</gene>
<reference evidence="2 3" key="1">
    <citation type="submission" date="2023-02" db="EMBL/GenBank/DDBJ databases">
        <title>Entomopathogenic bacteria.</title>
        <authorList>
            <person name="Machado R.A."/>
        </authorList>
    </citation>
    <scope>NUCLEOTIDE SEQUENCE [LARGE SCALE GENOMIC DNA]</scope>
    <source>
        <strain evidence="2 3">XENO-10</strain>
    </source>
</reference>
<evidence type="ECO:0000313" key="3">
    <source>
        <dbReference type="Proteomes" id="UP001217178"/>
    </source>
</evidence>
<dbReference type="Proteomes" id="UP001217178">
    <property type="component" value="Unassembled WGS sequence"/>
</dbReference>
<accession>A0ABT5LEA8</accession>
<proteinExistence type="predicted"/>
<dbReference type="Pfam" id="PF11920">
    <property type="entry name" value="DUF3438"/>
    <property type="match status" value="1"/>
</dbReference>
<evidence type="ECO:0000313" key="2">
    <source>
        <dbReference type="EMBL" id="MDC9589447.1"/>
    </source>
</evidence>
<dbReference type="EMBL" id="JAQRFI010000016">
    <property type="protein sequence ID" value="MDC9589447.1"/>
    <property type="molecule type" value="Genomic_DNA"/>
</dbReference>
<dbReference type="NCBIfam" id="TIGR03749">
    <property type="entry name" value="conj_TIGR03749"/>
    <property type="match status" value="1"/>
</dbReference>
<dbReference type="RefSeq" id="WP_273554775.1">
    <property type="nucleotide sequence ID" value="NZ_JAQRFI010000016.1"/>
</dbReference>
<dbReference type="InterPro" id="IPR021844">
    <property type="entry name" value="Integr_conj_element_PFL4704"/>
</dbReference>
<organism evidence="2 3">
    <name type="scientific">Xenorhabdus yunnanensis</name>
    <dbReference type="NCBI Taxonomy" id="3025878"/>
    <lineage>
        <taxon>Bacteria</taxon>
        <taxon>Pseudomonadati</taxon>
        <taxon>Pseudomonadota</taxon>
        <taxon>Gammaproteobacteria</taxon>
        <taxon>Enterobacterales</taxon>
        <taxon>Morganellaceae</taxon>
        <taxon>Xenorhabdus</taxon>
    </lineage>
</organism>
<name>A0ABT5LEA8_9GAMM</name>
<protein>
    <submittedName>
        <fullName evidence="2">TIGR03749 family integrating conjugative element protein</fullName>
    </submittedName>
</protein>
<sequence length="277" mass="30337">MSRVPFGCRSFWLGLVSLLLFSVSAKADELMKWERIPLSIALKVGQERIIFADRNVRVGFPPSLSDKLRVQSAGGAIYLKANNAFPQTRLQLQDSENGEIILLDITAAKAGPTEPVRIIYSDEKKPVSKEQSQSQSKPELSVPVPVVLTRYAAQQLYAPLRTVEPVTGIQPVNLHLSGTISTLYPSEPIEISPLAGWGLHNHTVVALKLRNPTQRKIILDPRALQGKFVAATFQHRWLGEAGTPEETTVLYLVTKGLPDNALIPEPVSVKSGGRHAG</sequence>
<keyword evidence="3" id="KW-1185">Reference proteome</keyword>
<comment type="caution">
    <text evidence="2">The sequence shown here is derived from an EMBL/GenBank/DDBJ whole genome shotgun (WGS) entry which is preliminary data.</text>
</comment>
<feature type="compositionally biased region" description="Low complexity" evidence="1">
    <location>
        <begin position="129"/>
        <end position="139"/>
    </location>
</feature>
<feature type="region of interest" description="Disordered" evidence="1">
    <location>
        <begin position="120"/>
        <end position="139"/>
    </location>
</feature>
<evidence type="ECO:0000256" key="1">
    <source>
        <dbReference type="SAM" id="MobiDB-lite"/>
    </source>
</evidence>